<dbReference type="Proteomes" id="UP001267638">
    <property type="component" value="Unassembled WGS sequence"/>
</dbReference>
<name>A0ABU1X2U8_SPHXE</name>
<reference evidence="2 3" key="1">
    <citation type="submission" date="2023-07" db="EMBL/GenBank/DDBJ databases">
        <title>Sorghum-associated microbial communities from plants grown in Nebraska, USA.</title>
        <authorList>
            <person name="Schachtman D."/>
        </authorList>
    </citation>
    <scope>NUCLEOTIDE SEQUENCE [LARGE SCALE GENOMIC DNA]</scope>
    <source>
        <strain evidence="2 3">4256</strain>
    </source>
</reference>
<dbReference type="Pfam" id="PF02581">
    <property type="entry name" value="TMP-TENI"/>
    <property type="match status" value="1"/>
</dbReference>
<feature type="domain" description="Thiamine phosphate synthase/TenI" evidence="1">
    <location>
        <begin position="14"/>
        <end position="181"/>
    </location>
</feature>
<accession>A0ABU1X2U8</accession>
<dbReference type="InterPro" id="IPR022998">
    <property type="entry name" value="ThiamineP_synth_TenI"/>
</dbReference>
<dbReference type="GO" id="GO:0004789">
    <property type="term" value="F:thiamine-phosphate diphosphorylase activity"/>
    <property type="evidence" value="ECO:0007669"/>
    <property type="project" value="UniProtKB-EC"/>
</dbReference>
<gene>
    <name evidence="2" type="ORF">J2W40_002727</name>
</gene>
<evidence type="ECO:0000259" key="1">
    <source>
        <dbReference type="Pfam" id="PF02581"/>
    </source>
</evidence>
<dbReference type="EMBL" id="JAVDWV010000012">
    <property type="protein sequence ID" value="MDR7155891.1"/>
    <property type="molecule type" value="Genomic_DNA"/>
</dbReference>
<dbReference type="InterPro" id="IPR036206">
    <property type="entry name" value="ThiamineP_synth_sf"/>
</dbReference>
<keyword evidence="3" id="KW-1185">Reference proteome</keyword>
<comment type="caution">
    <text evidence="2">The sequence shown here is derived from an EMBL/GenBank/DDBJ whole genome shotgun (WGS) entry which is preliminary data.</text>
</comment>
<evidence type="ECO:0000313" key="3">
    <source>
        <dbReference type="Proteomes" id="UP001267638"/>
    </source>
</evidence>
<dbReference type="RefSeq" id="WP_310225627.1">
    <property type="nucleotide sequence ID" value="NZ_JAVDWV010000012.1"/>
</dbReference>
<organism evidence="2 3">
    <name type="scientific">Sphingobium xenophagum</name>
    <dbReference type="NCBI Taxonomy" id="121428"/>
    <lineage>
        <taxon>Bacteria</taxon>
        <taxon>Pseudomonadati</taxon>
        <taxon>Pseudomonadota</taxon>
        <taxon>Alphaproteobacteria</taxon>
        <taxon>Sphingomonadales</taxon>
        <taxon>Sphingomonadaceae</taxon>
        <taxon>Sphingobium</taxon>
    </lineage>
</organism>
<dbReference type="InterPro" id="IPR013785">
    <property type="entry name" value="Aldolase_TIM"/>
</dbReference>
<dbReference type="CDD" id="cd00564">
    <property type="entry name" value="TMP_TenI"/>
    <property type="match status" value="1"/>
</dbReference>
<dbReference type="EC" id="2.5.1.3" evidence="2"/>
<evidence type="ECO:0000313" key="2">
    <source>
        <dbReference type="EMBL" id="MDR7155891.1"/>
    </source>
</evidence>
<protein>
    <submittedName>
        <fullName evidence="2">Thiamine-phosphate pyrophosphorylase</fullName>
        <ecNumber evidence="2">2.5.1.3</ecNumber>
    </submittedName>
</protein>
<sequence length="187" mass="20542">MTRRHRKKLPTIWLMTDERVADAALLAAVARLPKGRAGIVFRHYKTEGKARRTLFETVRVLARRRRLVLLLAGDVLTAAAWRADGWHGRDTRRVARPMLHSMAAHDVREVLAARRGRADLLFVSPLFPTRSHPGAGCLGRARFAALARQTDVPVMALGGVKPGHRRMLRGIGADGWAAIDGLVGGGV</sequence>
<keyword evidence="2" id="KW-0808">Transferase</keyword>
<dbReference type="SUPFAM" id="SSF51391">
    <property type="entry name" value="Thiamin phosphate synthase"/>
    <property type="match status" value="1"/>
</dbReference>
<dbReference type="Gene3D" id="3.20.20.70">
    <property type="entry name" value="Aldolase class I"/>
    <property type="match status" value="1"/>
</dbReference>
<proteinExistence type="predicted"/>